<protein>
    <submittedName>
        <fullName evidence="3">Uncharacterized protein</fullName>
    </submittedName>
</protein>
<organism evidence="3 4">
    <name type="scientific">Nocardioides flavus</name>
    <name type="common">ex Wang et al. 2016</name>
    <dbReference type="NCBI Taxonomy" id="2058780"/>
    <lineage>
        <taxon>Bacteria</taxon>
        <taxon>Bacillati</taxon>
        <taxon>Actinomycetota</taxon>
        <taxon>Actinomycetes</taxon>
        <taxon>Propionibacteriales</taxon>
        <taxon>Nocardioidaceae</taxon>
        <taxon>Nocardioides</taxon>
    </lineage>
</organism>
<feature type="transmembrane region" description="Helical" evidence="2">
    <location>
        <begin position="62"/>
        <end position="89"/>
    </location>
</feature>
<feature type="transmembrane region" description="Helical" evidence="2">
    <location>
        <begin position="101"/>
        <end position="124"/>
    </location>
</feature>
<name>A0ABQ3HRB3_9ACTN</name>
<keyword evidence="2" id="KW-0812">Transmembrane</keyword>
<keyword evidence="2" id="KW-1133">Transmembrane helix</keyword>
<proteinExistence type="predicted"/>
<sequence length="148" mass="15737">MLDHYSQSEAEIEAAGLSHSAADAVEPHEHRGILATAWNALTALVGGIMGLLPHLLHHVGLLGGAVLVTGATGNVLFAVLGLVFSLPLLRRLYRRFGTWKAPALALAVFALMFSISAFVIGPAITSEPAPDRTPVQTPTPEEHEEHHD</sequence>
<dbReference type="RefSeq" id="WP_229856896.1">
    <property type="nucleotide sequence ID" value="NZ_BNAD01000027.1"/>
</dbReference>
<accession>A0ABQ3HRB3</accession>
<keyword evidence="4" id="KW-1185">Reference proteome</keyword>
<comment type="caution">
    <text evidence="3">The sequence shown here is derived from an EMBL/GenBank/DDBJ whole genome shotgun (WGS) entry which is preliminary data.</text>
</comment>
<dbReference type="EMBL" id="BNAD01000027">
    <property type="protein sequence ID" value="GHE19458.1"/>
    <property type="molecule type" value="Genomic_DNA"/>
</dbReference>
<reference evidence="4" key="1">
    <citation type="journal article" date="2019" name="Int. J. Syst. Evol. Microbiol.">
        <title>The Global Catalogue of Microorganisms (GCM) 10K type strain sequencing project: providing services to taxonomists for standard genome sequencing and annotation.</title>
        <authorList>
            <consortium name="The Broad Institute Genomics Platform"/>
            <consortium name="The Broad Institute Genome Sequencing Center for Infectious Disease"/>
            <person name="Wu L."/>
            <person name="Ma J."/>
        </authorList>
    </citation>
    <scope>NUCLEOTIDE SEQUENCE [LARGE SCALE GENOMIC DNA]</scope>
    <source>
        <strain evidence="4">CGMCC 1.12791</strain>
    </source>
</reference>
<keyword evidence="2" id="KW-0472">Membrane</keyword>
<evidence type="ECO:0000256" key="1">
    <source>
        <dbReference type="SAM" id="MobiDB-lite"/>
    </source>
</evidence>
<feature type="transmembrane region" description="Helical" evidence="2">
    <location>
        <begin position="37"/>
        <end position="56"/>
    </location>
</feature>
<evidence type="ECO:0000313" key="4">
    <source>
        <dbReference type="Proteomes" id="UP000597341"/>
    </source>
</evidence>
<feature type="region of interest" description="Disordered" evidence="1">
    <location>
        <begin position="128"/>
        <end position="148"/>
    </location>
</feature>
<dbReference type="Proteomes" id="UP000597341">
    <property type="component" value="Unassembled WGS sequence"/>
</dbReference>
<gene>
    <name evidence="3" type="ORF">GCM10011376_40680</name>
</gene>
<evidence type="ECO:0000313" key="3">
    <source>
        <dbReference type="EMBL" id="GHE19458.1"/>
    </source>
</evidence>
<evidence type="ECO:0000256" key="2">
    <source>
        <dbReference type="SAM" id="Phobius"/>
    </source>
</evidence>